<evidence type="ECO:0000313" key="1">
    <source>
        <dbReference type="EMBL" id="TKZ27666.1"/>
    </source>
</evidence>
<dbReference type="EMBL" id="SJDU01000513">
    <property type="protein sequence ID" value="TKZ27666.1"/>
    <property type="molecule type" value="Genomic_DNA"/>
</dbReference>
<dbReference type="RefSeq" id="WP_137999301.1">
    <property type="nucleotide sequence ID" value="NZ_SJDU01000513.1"/>
</dbReference>
<evidence type="ECO:0000313" key="2">
    <source>
        <dbReference type="Proteomes" id="UP000310168"/>
    </source>
</evidence>
<accession>A0ABY2TMM5</accession>
<name>A0ABY2TMM5_9SPIR</name>
<organism evidence="1 2">
    <name type="scientific">Brachyspira catarrhinii</name>
    <dbReference type="NCBI Taxonomy" id="2528966"/>
    <lineage>
        <taxon>Bacteria</taxon>
        <taxon>Pseudomonadati</taxon>
        <taxon>Spirochaetota</taxon>
        <taxon>Spirochaetia</taxon>
        <taxon>Brachyspirales</taxon>
        <taxon>Brachyspiraceae</taxon>
        <taxon>Brachyspira</taxon>
    </lineage>
</organism>
<keyword evidence="2" id="KW-1185">Reference proteome</keyword>
<comment type="caution">
    <text evidence="1">The sequence shown here is derived from an EMBL/GenBank/DDBJ whole genome shotgun (WGS) entry which is preliminary data.</text>
</comment>
<dbReference type="Proteomes" id="UP000310168">
    <property type="component" value="Unassembled WGS sequence"/>
</dbReference>
<reference evidence="1 2" key="1">
    <citation type="journal article" date="2019" name="Anaerobe">
        <title>Brachyspira catarrhinii sp. nov., an anaerobic intestinal spirochaete isolated from vervet monkeys may have been misidentified as Brachyspira aalborgi in previous studies.</title>
        <authorList>
            <person name="Phillips N.D."/>
            <person name="La T."/>
            <person name="Hampson D.J."/>
        </authorList>
    </citation>
    <scope>NUCLEOTIDE SEQUENCE [LARGE SCALE GENOMIC DNA]</scope>
    <source>
        <strain evidence="1 2">Z12</strain>
    </source>
</reference>
<sequence>MINFIKELQNKLKKETKLKDLIINSEINKLRYNDLLTKINKAQEDIKNNFFIEDGFAVYKGDKIELKLNIKNYKKFAIEYYKKYPLEFILMPEHNLSINTDFRSELIFKEIENIENIEILPNAKEKHKNNIITKSKNKNNAINCLFLQGIEHGVRIDNKQIVFLAQDADIKNFIANKQYIYTSYVDLQTLRYFYKIINDLI</sequence>
<gene>
    <name evidence="1" type="ORF">EZH24_11955</name>
</gene>
<protein>
    <submittedName>
        <fullName evidence="1">Uncharacterized protein</fullName>
    </submittedName>
</protein>
<proteinExistence type="predicted"/>